<dbReference type="EMBL" id="CADCVE010000074">
    <property type="protein sequence ID" value="CAA9459921.1"/>
    <property type="molecule type" value="Genomic_DNA"/>
</dbReference>
<dbReference type="Pfam" id="PF01565">
    <property type="entry name" value="FAD_binding_4"/>
    <property type="match status" value="1"/>
</dbReference>
<keyword evidence="4" id="KW-0274">FAD</keyword>
<dbReference type="PROSITE" id="PS00862">
    <property type="entry name" value="OX2_COVAL_FAD"/>
    <property type="match status" value="1"/>
</dbReference>
<evidence type="ECO:0000259" key="6">
    <source>
        <dbReference type="PROSITE" id="PS51387"/>
    </source>
</evidence>
<dbReference type="InterPro" id="IPR016169">
    <property type="entry name" value="FAD-bd_PCMH_sub2"/>
</dbReference>
<dbReference type="PANTHER" id="PTHR42973">
    <property type="entry name" value="BINDING OXIDOREDUCTASE, PUTATIVE (AFU_ORTHOLOGUE AFUA_1G17690)-RELATED"/>
    <property type="match status" value="1"/>
</dbReference>
<evidence type="ECO:0000256" key="5">
    <source>
        <dbReference type="ARBA" id="ARBA00023002"/>
    </source>
</evidence>
<dbReference type="InterPro" id="IPR050416">
    <property type="entry name" value="FAD-linked_Oxidoreductase"/>
</dbReference>
<accession>A0A6J4R5R4</accession>
<dbReference type="InterPro" id="IPR006093">
    <property type="entry name" value="Oxy_OxRdtase_FAD_BS"/>
</dbReference>
<evidence type="ECO:0000256" key="1">
    <source>
        <dbReference type="ARBA" id="ARBA00001974"/>
    </source>
</evidence>
<evidence type="ECO:0000256" key="4">
    <source>
        <dbReference type="ARBA" id="ARBA00022827"/>
    </source>
</evidence>
<keyword evidence="3" id="KW-0285">Flavoprotein</keyword>
<dbReference type="Gene3D" id="3.30.465.10">
    <property type="match status" value="1"/>
</dbReference>
<comment type="similarity">
    <text evidence="2">Belongs to the oxygen-dependent FAD-linked oxidoreductase family.</text>
</comment>
<comment type="cofactor">
    <cofactor evidence="1">
        <name>FAD</name>
        <dbReference type="ChEBI" id="CHEBI:57692"/>
    </cofactor>
</comment>
<feature type="domain" description="FAD-binding PCMH-type" evidence="6">
    <location>
        <begin position="52"/>
        <end position="222"/>
    </location>
</feature>
<evidence type="ECO:0000256" key="2">
    <source>
        <dbReference type="ARBA" id="ARBA00005466"/>
    </source>
</evidence>
<dbReference type="PANTHER" id="PTHR42973:SF39">
    <property type="entry name" value="FAD-BINDING PCMH-TYPE DOMAIN-CONTAINING PROTEIN"/>
    <property type="match status" value="1"/>
</dbReference>
<organism evidence="7">
    <name type="scientific">uncultured Rubrobacteraceae bacterium</name>
    <dbReference type="NCBI Taxonomy" id="349277"/>
    <lineage>
        <taxon>Bacteria</taxon>
        <taxon>Bacillati</taxon>
        <taxon>Actinomycetota</taxon>
        <taxon>Rubrobacteria</taxon>
        <taxon>Rubrobacterales</taxon>
        <taxon>Rubrobacteraceae</taxon>
        <taxon>environmental samples</taxon>
    </lineage>
</organism>
<proteinExistence type="inferred from homology"/>
<dbReference type="Gene3D" id="3.30.43.10">
    <property type="entry name" value="Uridine Diphospho-n-acetylenolpyruvylglucosamine Reductase, domain 2"/>
    <property type="match status" value="1"/>
</dbReference>
<dbReference type="Gene3D" id="3.40.462.20">
    <property type="match status" value="1"/>
</dbReference>
<dbReference type="AlphaFoldDB" id="A0A6J4R5R4"/>
<dbReference type="InterPro" id="IPR036318">
    <property type="entry name" value="FAD-bd_PCMH-like_sf"/>
</dbReference>
<protein>
    <submittedName>
        <fullName evidence="7">Oxidoreductase</fullName>
    </submittedName>
</protein>
<gene>
    <name evidence="7" type="ORF">AVDCRST_MAG28-3087</name>
</gene>
<dbReference type="PROSITE" id="PS51387">
    <property type="entry name" value="FAD_PCMH"/>
    <property type="match status" value="1"/>
</dbReference>
<sequence length="481" mass="51788">MADQQAVPVGVPLGKPLQETAVQEFAADFRGEIIRRGDDGYDAARAVFNAMFDRYPALIACCTGVADVIAAVNFARENELVVAVRGGGHSVPGYGVCDGGIVIDLSPMKGIRVDPDARTVLAQAGVMWGEFDRETQVFGLAVTGGRVTHTGISGLTLGSGSGWLERKYGLTCDNLISADVVTADGRFLRASEAENEDLFWGLRGGGGNFGIVTSFKYRLHPVGPILLGGMLLYSFSRAGEILRFWRGYMETAPDELGGAAAFLTAPPAPFVPEHMKGQIVVGLIVCYAGPPEEGEEWVRPFKELGPEVDLVQPMPYTVIQTLLDPGSPPGRNNYWKAENLYGLGDEAINTIVTHAAGMTSPFTHAVIQPMGRAINRVGEDETALGGRDAAYALHALSMWENPAESDTHIAWTREFLEALEPFSTPGISLNFTSDQSEDKLKASFGSGKYERLVALKNEYDPTNLFRLNQNIKPTANGTARG</sequence>
<dbReference type="InterPro" id="IPR016166">
    <property type="entry name" value="FAD-bd_PCMH"/>
</dbReference>
<name>A0A6J4R5R4_9ACTN</name>
<dbReference type="GO" id="GO:0016491">
    <property type="term" value="F:oxidoreductase activity"/>
    <property type="evidence" value="ECO:0007669"/>
    <property type="project" value="UniProtKB-KW"/>
</dbReference>
<dbReference type="Pfam" id="PF08031">
    <property type="entry name" value="BBE"/>
    <property type="match status" value="1"/>
</dbReference>
<dbReference type="InterPro" id="IPR016167">
    <property type="entry name" value="FAD-bd_PCMH_sub1"/>
</dbReference>
<dbReference type="SUPFAM" id="SSF56176">
    <property type="entry name" value="FAD-binding/transporter-associated domain-like"/>
    <property type="match status" value="1"/>
</dbReference>
<dbReference type="InterPro" id="IPR006094">
    <property type="entry name" value="Oxid_FAD_bind_N"/>
</dbReference>
<evidence type="ECO:0000256" key="3">
    <source>
        <dbReference type="ARBA" id="ARBA00022630"/>
    </source>
</evidence>
<keyword evidence="5" id="KW-0560">Oxidoreductase</keyword>
<dbReference type="InterPro" id="IPR012951">
    <property type="entry name" value="BBE"/>
</dbReference>
<reference evidence="7" key="1">
    <citation type="submission" date="2020-02" db="EMBL/GenBank/DDBJ databases">
        <authorList>
            <person name="Meier V. D."/>
        </authorList>
    </citation>
    <scope>NUCLEOTIDE SEQUENCE</scope>
    <source>
        <strain evidence="7">AVDCRST_MAG28</strain>
    </source>
</reference>
<dbReference type="GO" id="GO:0071949">
    <property type="term" value="F:FAD binding"/>
    <property type="evidence" value="ECO:0007669"/>
    <property type="project" value="InterPro"/>
</dbReference>
<evidence type="ECO:0000313" key="7">
    <source>
        <dbReference type="EMBL" id="CAA9459921.1"/>
    </source>
</evidence>